<reference evidence="1 2" key="1">
    <citation type="submission" date="2016-08" db="EMBL/GenBank/DDBJ databases">
        <authorList>
            <person name="Seilhamer J.J."/>
        </authorList>
    </citation>
    <scope>NUCLEOTIDE SEQUENCE [LARGE SCALE GENOMIC DNA]</scope>
    <source>
        <strain evidence="1 2">CFBP2542</strain>
    </source>
</reference>
<dbReference type="OrthoDB" id="5998174at2"/>
<evidence type="ECO:0000313" key="1">
    <source>
        <dbReference type="EMBL" id="PPU70887.1"/>
    </source>
</evidence>
<dbReference type="EMBL" id="MDED01000073">
    <property type="protein sequence ID" value="PPU70887.1"/>
    <property type="molecule type" value="Genomic_DNA"/>
</dbReference>
<proteinExistence type="predicted"/>
<organism evidence="1 2">
    <name type="scientific">Xanthomonas cucurbitae</name>
    <dbReference type="NCBI Taxonomy" id="56453"/>
    <lineage>
        <taxon>Bacteria</taxon>
        <taxon>Pseudomonadati</taxon>
        <taxon>Pseudomonadota</taxon>
        <taxon>Gammaproteobacteria</taxon>
        <taxon>Lysobacterales</taxon>
        <taxon>Lysobacteraceae</taxon>
        <taxon>Xanthomonas</taxon>
    </lineage>
</organism>
<dbReference type="InterPro" id="IPR025240">
    <property type="entry name" value="DUF4189"/>
</dbReference>
<dbReference type="Proteomes" id="UP000239561">
    <property type="component" value="Unassembled WGS sequence"/>
</dbReference>
<gene>
    <name evidence="1" type="ORF">XcuCFBP2542_18430</name>
</gene>
<accession>A0A2S7DAR1</accession>
<evidence type="ECO:0000313" key="2">
    <source>
        <dbReference type="Proteomes" id="UP000239561"/>
    </source>
</evidence>
<sequence>MKFSWVLIFFALCIASNAKAEQGCPPGQIPATANGSITSCGPIPTGYYEQQSSDAPRPSGKWIKTWGAIAMGSVDSIFSYGVTTGKISKAEAEKDALNRCASHGEKDCRIGLAYKNQCAAIAEPKVNGKPFSTGRSNFVGAGTTVEASNVALDRCKADNGATPGVECKIIYEACSEPIFKSY</sequence>
<dbReference type="RefSeq" id="WP_104605660.1">
    <property type="nucleotide sequence ID" value="NZ_CP033326.1"/>
</dbReference>
<protein>
    <submittedName>
        <fullName evidence="1">Uncharacterized protein</fullName>
    </submittedName>
</protein>
<dbReference type="AlphaFoldDB" id="A0A2S7DAR1"/>
<dbReference type="Pfam" id="PF13827">
    <property type="entry name" value="DUF4189"/>
    <property type="match status" value="1"/>
</dbReference>
<comment type="caution">
    <text evidence="1">The sequence shown here is derived from an EMBL/GenBank/DDBJ whole genome shotgun (WGS) entry which is preliminary data.</text>
</comment>
<name>A0A2S7DAR1_9XANT</name>